<evidence type="ECO:0000259" key="2">
    <source>
        <dbReference type="Pfam" id="PF13352"/>
    </source>
</evidence>
<feature type="domain" description="DUF4100" evidence="2">
    <location>
        <begin position="35"/>
        <end position="120"/>
    </location>
</feature>
<evidence type="ECO:0000256" key="1">
    <source>
        <dbReference type="SAM" id="MobiDB-lite"/>
    </source>
</evidence>
<keyword evidence="4" id="KW-1185">Reference proteome</keyword>
<gene>
    <name evidence="3" type="ORF">BS47DRAFT_1387651</name>
</gene>
<dbReference type="Pfam" id="PF13352">
    <property type="entry name" value="DUF4100"/>
    <property type="match status" value="1"/>
</dbReference>
<feature type="region of interest" description="Disordered" evidence="1">
    <location>
        <begin position="1"/>
        <end position="29"/>
    </location>
</feature>
<dbReference type="EMBL" id="MU128914">
    <property type="protein sequence ID" value="KAF9520036.1"/>
    <property type="molecule type" value="Genomic_DNA"/>
</dbReference>
<organism evidence="3 4">
    <name type="scientific">Hydnum rufescens UP504</name>
    <dbReference type="NCBI Taxonomy" id="1448309"/>
    <lineage>
        <taxon>Eukaryota</taxon>
        <taxon>Fungi</taxon>
        <taxon>Dikarya</taxon>
        <taxon>Basidiomycota</taxon>
        <taxon>Agaricomycotina</taxon>
        <taxon>Agaricomycetes</taxon>
        <taxon>Cantharellales</taxon>
        <taxon>Hydnaceae</taxon>
        <taxon>Hydnum</taxon>
    </lineage>
</organism>
<name>A0A9P6BC49_9AGAM</name>
<sequence>MDLEHNARVSDMPNEDADMHNKVTDGPRVHRPAITETELLTSKSKDKMMLEDVTICDKKDHTQKRSSPAFRSVSELQENVNVKPLFKPIMNKDMTIGLGDILGSSFELGKSLHIGSKTQRLLVTPEATHAKSDDILINSAEYGTNHLEMKK</sequence>
<evidence type="ECO:0000313" key="3">
    <source>
        <dbReference type="EMBL" id="KAF9520036.1"/>
    </source>
</evidence>
<reference evidence="3" key="1">
    <citation type="journal article" date="2020" name="Nat. Commun.">
        <title>Large-scale genome sequencing of mycorrhizal fungi provides insights into the early evolution of symbiotic traits.</title>
        <authorList>
            <person name="Miyauchi S."/>
            <person name="Kiss E."/>
            <person name="Kuo A."/>
            <person name="Drula E."/>
            <person name="Kohler A."/>
            <person name="Sanchez-Garcia M."/>
            <person name="Morin E."/>
            <person name="Andreopoulos B."/>
            <person name="Barry K.W."/>
            <person name="Bonito G."/>
            <person name="Buee M."/>
            <person name="Carver A."/>
            <person name="Chen C."/>
            <person name="Cichocki N."/>
            <person name="Clum A."/>
            <person name="Culley D."/>
            <person name="Crous P.W."/>
            <person name="Fauchery L."/>
            <person name="Girlanda M."/>
            <person name="Hayes R.D."/>
            <person name="Keri Z."/>
            <person name="LaButti K."/>
            <person name="Lipzen A."/>
            <person name="Lombard V."/>
            <person name="Magnuson J."/>
            <person name="Maillard F."/>
            <person name="Murat C."/>
            <person name="Nolan M."/>
            <person name="Ohm R.A."/>
            <person name="Pangilinan J."/>
            <person name="Pereira M.F."/>
            <person name="Perotto S."/>
            <person name="Peter M."/>
            <person name="Pfister S."/>
            <person name="Riley R."/>
            <person name="Sitrit Y."/>
            <person name="Stielow J.B."/>
            <person name="Szollosi G."/>
            <person name="Zifcakova L."/>
            <person name="Stursova M."/>
            <person name="Spatafora J.W."/>
            <person name="Tedersoo L."/>
            <person name="Vaario L.M."/>
            <person name="Yamada A."/>
            <person name="Yan M."/>
            <person name="Wang P."/>
            <person name="Xu J."/>
            <person name="Bruns T."/>
            <person name="Baldrian P."/>
            <person name="Vilgalys R."/>
            <person name="Dunand C."/>
            <person name="Henrissat B."/>
            <person name="Grigoriev I.V."/>
            <person name="Hibbett D."/>
            <person name="Nagy L.G."/>
            <person name="Martin F.M."/>
        </authorList>
    </citation>
    <scope>NUCLEOTIDE SEQUENCE</scope>
    <source>
        <strain evidence="3">UP504</strain>
    </source>
</reference>
<evidence type="ECO:0000313" key="4">
    <source>
        <dbReference type="Proteomes" id="UP000886523"/>
    </source>
</evidence>
<protein>
    <recommendedName>
        <fullName evidence="2">DUF4100 domain-containing protein</fullName>
    </recommendedName>
</protein>
<dbReference type="AlphaFoldDB" id="A0A9P6BC49"/>
<proteinExistence type="predicted"/>
<dbReference type="InterPro" id="IPR025165">
    <property type="entry name" value="DUF4100"/>
</dbReference>
<dbReference type="Proteomes" id="UP000886523">
    <property type="component" value="Unassembled WGS sequence"/>
</dbReference>
<accession>A0A9P6BC49</accession>
<feature type="compositionally biased region" description="Basic and acidic residues" evidence="1">
    <location>
        <begin position="17"/>
        <end position="28"/>
    </location>
</feature>
<comment type="caution">
    <text evidence="3">The sequence shown here is derived from an EMBL/GenBank/DDBJ whole genome shotgun (WGS) entry which is preliminary data.</text>
</comment>